<dbReference type="PANTHER" id="PTHR48090">
    <property type="entry name" value="UNDECAPRENYL-PHOSPHATE 4-DEOXY-4-FORMAMIDO-L-ARABINOSE TRANSFERASE-RELATED"/>
    <property type="match status" value="1"/>
</dbReference>
<dbReference type="GO" id="GO:0005886">
    <property type="term" value="C:plasma membrane"/>
    <property type="evidence" value="ECO:0007669"/>
    <property type="project" value="TreeGrafter"/>
</dbReference>
<dbReference type="Gene3D" id="3.90.550.10">
    <property type="entry name" value="Spore Coat Polysaccharide Biosynthesis Protein SpsA, Chain A"/>
    <property type="match status" value="1"/>
</dbReference>
<evidence type="ECO:0000256" key="3">
    <source>
        <dbReference type="ARBA" id="ARBA00022679"/>
    </source>
</evidence>
<evidence type="ECO:0000256" key="2">
    <source>
        <dbReference type="ARBA" id="ARBA00022676"/>
    </source>
</evidence>
<keyword evidence="5" id="KW-0448">Lipopolysaccharide biosynthesis</keyword>
<evidence type="ECO:0000259" key="8">
    <source>
        <dbReference type="Pfam" id="PF00535"/>
    </source>
</evidence>
<dbReference type="PANTHER" id="PTHR48090:SF3">
    <property type="entry name" value="UNDECAPRENYL-PHOSPHATE 4-DEOXY-4-FORMAMIDO-L-ARABINOSE TRANSFERASE"/>
    <property type="match status" value="1"/>
</dbReference>
<dbReference type="Pfam" id="PF00535">
    <property type="entry name" value="Glycos_transf_2"/>
    <property type="match status" value="1"/>
</dbReference>
<keyword evidence="7" id="KW-0472">Membrane</keyword>
<sequence length="246" mass="28572">MTPKLSSLTIFFPFYNDAGTVAQLICDAYAYGRQLTDDLEVMALAGGTSRDDTWEKILEVQKEYPDLKIMDKRDNWEGYAVIKYGFAAATRDWIFYTDGDAQYHLDDLPRLAEAQMRTGADVVNGYKTRRGDHIVRRVLGDGYRKLTRLIFHLPIHDLDCDFRLIRRSSLDKCVFHSHDSSILLELVKELQHTGAVFTEIPVSHYRRTYGRSNYRAFDLVREKLIGDAKVYWTYMKNRGAHKETKQ</sequence>
<keyword evidence="2" id="KW-0328">Glycosyltransferase</keyword>
<reference evidence="9 10" key="1">
    <citation type="journal article" date="2016" name="Environ. Microbiol.">
        <title>Genomic resolution of a cold subsurface aquifer community provides metabolic insights for novel microbes adapted to high CO concentrations.</title>
        <authorList>
            <person name="Probst A.J."/>
            <person name="Castelle C.J."/>
            <person name="Singh A."/>
            <person name="Brown C.T."/>
            <person name="Anantharaman K."/>
            <person name="Sharon I."/>
            <person name="Hug L.A."/>
            <person name="Burstein D."/>
            <person name="Emerson J.B."/>
            <person name="Thomas B.C."/>
            <person name="Banfield J.F."/>
        </authorList>
    </citation>
    <scope>NUCLEOTIDE SEQUENCE [LARGE SCALE GENOMIC DNA]</scope>
    <source>
        <strain evidence="9">CG2_30_54_11</strain>
    </source>
</reference>
<feature type="domain" description="Glycosyltransferase 2-like" evidence="8">
    <location>
        <begin position="9"/>
        <end position="172"/>
    </location>
</feature>
<dbReference type="EMBL" id="MNZT01000061">
    <property type="protein sequence ID" value="OIP97240.1"/>
    <property type="molecule type" value="Genomic_DNA"/>
</dbReference>
<accession>A0A1J5J177</accession>
<keyword evidence="4" id="KW-0812">Transmembrane</keyword>
<keyword evidence="1" id="KW-1003">Cell membrane</keyword>
<dbReference type="STRING" id="1817892.AUK40_03590"/>
<dbReference type="GO" id="GO:0009103">
    <property type="term" value="P:lipopolysaccharide biosynthetic process"/>
    <property type="evidence" value="ECO:0007669"/>
    <property type="project" value="UniProtKB-KW"/>
</dbReference>
<dbReference type="SUPFAM" id="SSF53448">
    <property type="entry name" value="Nucleotide-diphospho-sugar transferases"/>
    <property type="match status" value="1"/>
</dbReference>
<evidence type="ECO:0000313" key="9">
    <source>
        <dbReference type="EMBL" id="OIP97240.1"/>
    </source>
</evidence>
<keyword evidence="3" id="KW-0808">Transferase</keyword>
<evidence type="ECO:0000256" key="5">
    <source>
        <dbReference type="ARBA" id="ARBA00022985"/>
    </source>
</evidence>
<proteinExistence type="predicted"/>
<evidence type="ECO:0000256" key="7">
    <source>
        <dbReference type="ARBA" id="ARBA00023136"/>
    </source>
</evidence>
<gene>
    <name evidence="9" type="ORF">AUK40_03590</name>
</gene>
<name>A0A1J5J177_9BACT</name>
<dbReference type="InterPro" id="IPR001173">
    <property type="entry name" value="Glyco_trans_2-like"/>
</dbReference>
<protein>
    <recommendedName>
        <fullName evidence="8">Glycosyltransferase 2-like domain-containing protein</fullName>
    </recommendedName>
</protein>
<keyword evidence="6" id="KW-1133">Transmembrane helix</keyword>
<dbReference type="GO" id="GO:0099621">
    <property type="term" value="F:undecaprenyl-phosphate 4-deoxy-4-formamido-L-arabinose transferase activity"/>
    <property type="evidence" value="ECO:0007669"/>
    <property type="project" value="TreeGrafter"/>
</dbReference>
<organism evidence="9 10">
    <name type="scientific">Candidatus Wirthbacteria bacterium CG2_30_54_11</name>
    <dbReference type="NCBI Taxonomy" id="1817892"/>
    <lineage>
        <taxon>Bacteria</taxon>
        <taxon>Candidatus Wirthbacteria</taxon>
    </lineage>
</organism>
<comment type="caution">
    <text evidence="9">The sequence shown here is derived from an EMBL/GenBank/DDBJ whole genome shotgun (WGS) entry which is preliminary data.</text>
</comment>
<dbReference type="Proteomes" id="UP000183245">
    <property type="component" value="Unassembled WGS sequence"/>
</dbReference>
<evidence type="ECO:0000256" key="6">
    <source>
        <dbReference type="ARBA" id="ARBA00022989"/>
    </source>
</evidence>
<evidence type="ECO:0000256" key="4">
    <source>
        <dbReference type="ARBA" id="ARBA00022692"/>
    </source>
</evidence>
<dbReference type="CDD" id="cd04179">
    <property type="entry name" value="DPM_DPG-synthase_like"/>
    <property type="match status" value="1"/>
</dbReference>
<dbReference type="InterPro" id="IPR029044">
    <property type="entry name" value="Nucleotide-diphossugar_trans"/>
</dbReference>
<dbReference type="InterPro" id="IPR050256">
    <property type="entry name" value="Glycosyltransferase_2"/>
</dbReference>
<evidence type="ECO:0000256" key="1">
    <source>
        <dbReference type="ARBA" id="ARBA00022475"/>
    </source>
</evidence>
<dbReference type="AlphaFoldDB" id="A0A1J5J177"/>
<evidence type="ECO:0000313" key="10">
    <source>
        <dbReference type="Proteomes" id="UP000183245"/>
    </source>
</evidence>